<proteinExistence type="predicted"/>
<evidence type="ECO:0000256" key="1">
    <source>
        <dbReference type="ARBA" id="ARBA00022722"/>
    </source>
</evidence>
<reference evidence="5" key="1">
    <citation type="submission" date="2020-11" db="EMBL/GenBank/DDBJ databases">
        <title>Enhanced detection system for hospital associated transmission using whole genome sequencing surveillance.</title>
        <authorList>
            <person name="Harrison L.H."/>
            <person name="Van Tyne D."/>
            <person name="Marsh J.W."/>
            <person name="Griffith M.P."/>
            <person name="Snyder D.J."/>
            <person name="Cooper V.S."/>
            <person name="Mustapha M."/>
        </authorList>
    </citation>
    <scope>NUCLEOTIDE SEQUENCE</scope>
    <source>
        <strain evidence="5">STEN00053</strain>
    </source>
</reference>
<sequence>MTIPELFVSVDVEASGPIPGEFSLLSIGAVLVDRPETTFYIELKPEGTRHDPESLGVSGFNIDELTLSGIEPSAAMQDFGNWLSDSCTQDQKPVFVGLNAAFDWSFVNYYFHKYCGTNPFGFAALDIKALYMGVVGCRWDQTKSSQMAKLLRPELSGTHNALDDARYQAELFLRLQELRAGQS</sequence>
<dbReference type="GO" id="GO:0003676">
    <property type="term" value="F:nucleic acid binding"/>
    <property type="evidence" value="ECO:0007669"/>
    <property type="project" value="InterPro"/>
</dbReference>
<protein>
    <submittedName>
        <fullName evidence="5">3'-5' exonuclease</fullName>
    </submittedName>
</protein>
<evidence type="ECO:0000259" key="4">
    <source>
        <dbReference type="SMART" id="SM00479"/>
    </source>
</evidence>
<dbReference type="InterPro" id="IPR013520">
    <property type="entry name" value="Ribonucl_H"/>
</dbReference>
<evidence type="ECO:0000256" key="2">
    <source>
        <dbReference type="ARBA" id="ARBA00022801"/>
    </source>
</evidence>
<evidence type="ECO:0000256" key="3">
    <source>
        <dbReference type="ARBA" id="ARBA00022839"/>
    </source>
</evidence>
<dbReference type="CDD" id="cd06127">
    <property type="entry name" value="DEDDh"/>
    <property type="match status" value="1"/>
</dbReference>
<dbReference type="InterPro" id="IPR012337">
    <property type="entry name" value="RNaseH-like_sf"/>
</dbReference>
<keyword evidence="2" id="KW-0378">Hydrolase</keyword>
<dbReference type="SUPFAM" id="SSF53098">
    <property type="entry name" value="Ribonuclease H-like"/>
    <property type="match status" value="1"/>
</dbReference>
<dbReference type="GeneID" id="93741885"/>
<evidence type="ECO:0000313" key="5">
    <source>
        <dbReference type="EMBL" id="MBH1791786.1"/>
    </source>
</evidence>
<gene>
    <name evidence="5" type="ORF">I5V89_18135</name>
</gene>
<dbReference type="GO" id="GO:0008408">
    <property type="term" value="F:3'-5' exonuclease activity"/>
    <property type="evidence" value="ECO:0007669"/>
    <property type="project" value="TreeGrafter"/>
</dbReference>
<dbReference type="PANTHER" id="PTHR30231">
    <property type="entry name" value="DNA POLYMERASE III SUBUNIT EPSILON"/>
    <property type="match status" value="1"/>
</dbReference>
<organism evidence="5 6">
    <name type="scientific">Stenotrophomonas maltophilia</name>
    <name type="common">Pseudomonas maltophilia</name>
    <name type="synonym">Xanthomonas maltophilia</name>
    <dbReference type="NCBI Taxonomy" id="40324"/>
    <lineage>
        <taxon>Bacteria</taxon>
        <taxon>Pseudomonadati</taxon>
        <taxon>Pseudomonadota</taxon>
        <taxon>Gammaproteobacteria</taxon>
        <taxon>Lysobacterales</taxon>
        <taxon>Lysobacteraceae</taxon>
        <taxon>Stenotrophomonas</taxon>
        <taxon>Stenotrophomonas maltophilia group</taxon>
    </lineage>
</organism>
<keyword evidence="3 5" id="KW-0269">Exonuclease</keyword>
<accession>A0AA40YG07</accession>
<name>A0AA40YG07_STEMA</name>
<dbReference type="RefSeq" id="WP_049408461.1">
    <property type="nucleotide sequence ID" value="NZ_VLXU01000038.1"/>
</dbReference>
<dbReference type="GO" id="GO:0006259">
    <property type="term" value="P:DNA metabolic process"/>
    <property type="evidence" value="ECO:0007669"/>
    <property type="project" value="UniProtKB-ARBA"/>
</dbReference>
<feature type="domain" description="Exonuclease" evidence="4">
    <location>
        <begin position="6"/>
        <end position="181"/>
    </location>
</feature>
<keyword evidence="1" id="KW-0540">Nuclease</keyword>
<comment type="caution">
    <text evidence="5">The sequence shown here is derived from an EMBL/GenBank/DDBJ whole genome shotgun (WGS) entry which is preliminary data.</text>
</comment>
<dbReference type="Proteomes" id="UP000634179">
    <property type="component" value="Unassembled WGS sequence"/>
</dbReference>
<dbReference type="SMART" id="SM00479">
    <property type="entry name" value="EXOIII"/>
    <property type="match status" value="1"/>
</dbReference>
<dbReference type="Gene3D" id="3.30.420.10">
    <property type="entry name" value="Ribonuclease H-like superfamily/Ribonuclease H"/>
    <property type="match status" value="1"/>
</dbReference>
<dbReference type="PANTHER" id="PTHR30231:SF4">
    <property type="entry name" value="PROTEIN NEN2"/>
    <property type="match status" value="1"/>
</dbReference>
<evidence type="ECO:0000313" key="6">
    <source>
        <dbReference type="Proteomes" id="UP000634179"/>
    </source>
</evidence>
<dbReference type="Pfam" id="PF00929">
    <property type="entry name" value="RNase_T"/>
    <property type="match status" value="1"/>
</dbReference>
<dbReference type="InterPro" id="IPR036397">
    <property type="entry name" value="RNaseH_sf"/>
</dbReference>
<dbReference type="AlphaFoldDB" id="A0AA40YG07"/>
<dbReference type="GO" id="GO:0005829">
    <property type="term" value="C:cytosol"/>
    <property type="evidence" value="ECO:0007669"/>
    <property type="project" value="TreeGrafter"/>
</dbReference>
<dbReference type="EMBL" id="JADUOV010000016">
    <property type="protein sequence ID" value="MBH1791786.1"/>
    <property type="molecule type" value="Genomic_DNA"/>
</dbReference>